<dbReference type="RefSeq" id="WP_425573934.1">
    <property type="nucleotide sequence ID" value="NZ_BAAAKV010000006.1"/>
</dbReference>
<dbReference type="Proteomes" id="UP001501371">
    <property type="component" value="Unassembled WGS sequence"/>
</dbReference>
<keyword evidence="6" id="KW-1185">Reference proteome</keyword>
<comment type="similarity">
    <text evidence="1">Belongs to the antibiotic N-acetyltransferase family.</text>
</comment>
<dbReference type="PANTHER" id="PTHR11104">
    <property type="entry name" value="AMINOGLYCOSIDE N3-ACETYLTRANSFERASE"/>
    <property type="match status" value="1"/>
</dbReference>
<proteinExistence type="inferred from homology"/>
<name>A0ABP4F7U8_9ACTN</name>
<feature type="region of interest" description="Disordered" evidence="4">
    <location>
        <begin position="1"/>
        <end position="48"/>
    </location>
</feature>
<protein>
    <submittedName>
        <fullName evidence="5">AAC(3) family N-acetyltransferase</fullName>
    </submittedName>
</protein>
<organism evidence="5 6">
    <name type="scientific">Streptomyces hebeiensis</name>
    <dbReference type="NCBI Taxonomy" id="229486"/>
    <lineage>
        <taxon>Bacteria</taxon>
        <taxon>Bacillati</taxon>
        <taxon>Actinomycetota</taxon>
        <taxon>Actinomycetes</taxon>
        <taxon>Kitasatosporales</taxon>
        <taxon>Streptomycetaceae</taxon>
        <taxon>Streptomyces</taxon>
    </lineage>
</organism>
<feature type="compositionally biased region" description="Gly residues" evidence="4">
    <location>
        <begin position="1"/>
        <end position="12"/>
    </location>
</feature>
<dbReference type="InterPro" id="IPR028345">
    <property type="entry name" value="Antibiotic_NAT-like"/>
</dbReference>
<comment type="caution">
    <text evidence="5">The sequence shown here is derived from an EMBL/GenBank/DDBJ whole genome shotgun (WGS) entry which is preliminary data.</text>
</comment>
<feature type="compositionally biased region" description="Low complexity" evidence="4">
    <location>
        <begin position="13"/>
        <end position="23"/>
    </location>
</feature>
<sequence>MADDGTGTGTGTGADAPAVTGTGTDAGTGTGAGTPSGTAAVTGTATGAHTDPRLVDQLAALGVTEGMTLLVHASLSGTGLAPDVLRTALMTALGETGTLVVPAFTEENSDSSLAHRAAIKGLTRREAAAFRARMPAFDAATTPCPRMGVLAESVRTAPGAVRSAHPQSSFAALGHRAAELMADHPLESHLGEESPLGKLAGSGGHELLINVGFAACTAFHLAEYRIGAPLRSYHCVVKAPDNSPRWVEYEDVRLDDSDFEAIGASFPWGLEQKGQLGGTTARLFSVKDAVDHAEAWMTEKRR</sequence>
<dbReference type="PANTHER" id="PTHR11104:SF0">
    <property type="entry name" value="SPBETA PROPHAGE-DERIVED AMINOGLYCOSIDE N(3')-ACETYLTRANSFERASE-LIKE PROTEIN YOKD"/>
    <property type="match status" value="1"/>
</dbReference>
<feature type="compositionally biased region" description="Low complexity" evidence="4">
    <location>
        <begin position="35"/>
        <end position="48"/>
    </location>
</feature>
<keyword evidence="2" id="KW-0808">Transferase</keyword>
<accession>A0ABP4F7U8</accession>
<evidence type="ECO:0000313" key="5">
    <source>
        <dbReference type="EMBL" id="GAA1155695.1"/>
    </source>
</evidence>
<evidence type="ECO:0000313" key="6">
    <source>
        <dbReference type="Proteomes" id="UP001501371"/>
    </source>
</evidence>
<evidence type="ECO:0000256" key="3">
    <source>
        <dbReference type="ARBA" id="ARBA00023315"/>
    </source>
</evidence>
<reference evidence="6" key="1">
    <citation type="journal article" date="2019" name="Int. J. Syst. Evol. Microbiol.">
        <title>The Global Catalogue of Microorganisms (GCM) 10K type strain sequencing project: providing services to taxonomists for standard genome sequencing and annotation.</title>
        <authorList>
            <consortium name="The Broad Institute Genomics Platform"/>
            <consortium name="The Broad Institute Genome Sequencing Center for Infectious Disease"/>
            <person name="Wu L."/>
            <person name="Ma J."/>
        </authorList>
    </citation>
    <scope>NUCLEOTIDE SEQUENCE [LARGE SCALE GENOMIC DNA]</scope>
    <source>
        <strain evidence="6">JCM 12696</strain>
    </source>
</reference>
<gene>
    <name evidence="5" type="ORF">GCM10009654_09190</name>
</gene>
<dbReference type="SUPFAM" id="SSF110710">
    <property type="entry name" value="TTHA0583/YokD-like"/>
    <property type="match status" value="1"/>
</dbReference>
<dbReference type="InterPro" id="IPR003679">
    <property type="entry name" value="Amioglycoside_AcTrfase"/>
</dbReference>
<evidence type="ECO:0000256" key="2">
    <source>
        <dbReference type="ARBA" id="ARBA00022679"/>
    </source>
</evidence>
<keyword evidence="3" id="KW-0012">Acyltransferase</keyword>
<evidence type="ECO:0000256" key="4">
    <source>
        <dbReference type="SAM" id="MobiDB-lite"/>
    </source>
</evidence>
<dbReference type="EMBL" id="BAAAKV010000006">
    <property type="protein sequence ID" value="GAA1155695.1"/>
    <property type="molecule type" value="Genomic_DNA"/>
</dbReference>
<feature type="compositionally biased region" description="Gly residues" evidence="4">
    <location>
        <begin position="24"/>
        <end position="34"/>
    </location>
</feature>
<dbReference type="Pfam" id="PF02522">
    <property type="entry name" value="Antibiotic_NAT"/>
    <property type="match status" value="1"/>
</dbReference>
<evidence type="ECO:0000256" key="1">
    <source>
        <dbReference type="ARBA" id="ARBA00006383"/>
    </source>
</evidence>